<proteinExistence type="predicted"/>
<evidence type="ECO:0000256" key="1">
    <source>
        <dbReference type="ARBA" id="ARBA00023015"/>
    </source>
</evidence>
<evidence type="ECO:0000313" key="5">
    <source>
        <dbReference type="EMBL" id="TQV73508.1"/>
    </source>
</evidence>
<keyword evidence="3" id="KW-0804">Transcription</keyword>
<dbReference type="OrthoDB" id="5582699at2"/>
<organism evidence="5 6">
    <name type="scientific">Exilibacterium tricleocarpae</name>
    <dbReference type="NCBI Taxonomy" id="2591008"/>
    <lineage>
        <taxon>Bacteria</taxon>
        <taxon>Pseudomonadati</taxon>
        <taxon>Pseudomonadota</taxon>
        <taxon>Gammaproteobacteria</taxon>
        <taxon>Cellvibrionales</taxon>
        <taxon>Cellvibrionaceae</taxon>
        <taxon>Exilibacterium</taxon>
    </lineage>
</organism>
<dbReference type="Gene3D" id="1.10.10.60">
    <property type="entry name" value="Homeodomain-like"/>
    <property type="match status" value="1"/>
</dbReference>
<dbReference type="SMART" id="SM00342">
    <property type="entry name" value="HTH_ARAC"/>
    <property type="match status" value="1"/>
</dbReference>
<dbReference type="InterPro" id="IPR018060">
    <property type="entry name" value="HTH_AraC"/>
</dbReference>
<dbReference type="InterPro" id="IPR003018">
    <property type="entry name" value="GAF"/>
</dbReference>
<dbReference type="SUPFAM" id="SSF55781">
    <property type="entry name" value="GAF domain-like"/>
    <property type="match status" value="1"/>
</dbReference>
<accession>A0A545T8J2</accession>
<protein>
    <submittedName>
        <fullName evidence="5">Helix-turn-helix domain-containing protein</fullName>
    </submittedName>
</protein>
<evidence type="ECO:0000313" key="6">
    <source>
        <dbReference type="Proteomes" id="UP000319732"/>
    </source>
</evidence>
<dbReference type="Pfam" id="PF12833">
    <property type="entry name" value="HTH_18"/>
    <property type="match status" value="1"/>
</dbReference>
<gene>
    <name evidence="5" type="ORF">FKG94_17580</name>
</gene>
<dbReference type="PANTHER" id="PTHR47894">
    <property type="entry name" value="HTH-TYPE TRANSCRIPTIONAL REGULATOR GADX"/>
    <property type="match status" value="1"/>
</dbReference>
<dbReference type="Gene3D" id="3.30.450.40">
    <property type="match status" value="1"/>
</dbReference>
<dbReference type="GO" id="GO:0003700">
    <property type="term" value="F:DNA-binding transcription factor activity"/>
    <property type="evidence" value="ECO:0007669"/>
    <property type="project" value="InterPro"/>
</dbReference>
<dbReference type="Pfam" id="PF13185">
    <property type="entry name" value="GAF_2"/>
    <property type="match status" value="1"/>
</dbReference>
<dbReference type="EMBL" id="VHSG01000018">
    <property type="protein sequence ID" value="TQV73508.1"/>
    <property type="molecule type" value="Genomic_DNA"/>
</dbReference>
<reference evidence="5 6" key="1">
    <citation type="submission" date="2019-06" db="EMBL/GenBank/DDBJ databases">
        <title>Whole genome sequence for Cellvibrionaceae sp. R142.</title>
        <authorList>
            <person name="Wang G."/>
        </authorList>
    </citation>
    <scope>NUCLEOTIDE SEQUENCE [LARGE SCALE GENOMIC DNA]</scope>
    <source>
        <strain evidence="5 6">R142</strain>
    </source>
</reference>
<keyword evidence="6" id="KW-1185">Reference proteome</keyword>
<dbReference type="PANTHER" id="PTHR47894:SF1">
    <property type="entry name" value="HTH-TYPE TRANSCRIPTIONAL REGULATOR VQSM"/>
    <property type="match status" value="1"/>
</dbReference>
<dbReference type="InterPro" id="IPR029016">
    <property type="entry name" value="GAF-like_dom_sf"/>
</dbReference>
<keyword evidence="2" id="KW-0238">DNA-binding</keyword>
<dbReference type="Proteomes" id="UP000319732">
    <property type="component" value="Unassembled WGS sequence"/>
</dbReference>
<dbReference type="PROSITE" id="PS01124">
    <property type="entry name" value="HTH_ARAC_FAMILY_2"/>
    <property type="match status" value="1"/>
</dbReference>
<feature type="domain" description="HTH araC/xylS-type" evidence="4">
    <location>
        <begin position="245"/>
        <end position="343"/>
    </location>
</feature>
<comment type="caution">
    <text evidence="5">The sequence shown here is derived from an EMBL/GenBank/DDBJ whole genome shotgun (WGS) entry which is preliminary data.</text>
</comment>
<dbReference type="RefSeq" id="WP_142905637.1">
    <property type="nucleotide sequence ID" value="NZ_ML660097.1"/>
</dbReference>
<dbReference type="SUPFAM" id="SSF46689">
    <property type="entry name" value="Homeodomain-like"/>
    <property type="match status" value="1"/>
</dbReference>
<evidence type="ECO:0000256" key="2">
    <source>
        <dbReference type="ARBA" id="ARBA00023125"/>
    </source>
</evidence>
<dbReference type="GO" id="GO:0005829">
    <property type="term" value="C:cytosol"/>
    <property type="evidence" value="ECO:0007669"/>
    <property type="project" value="TreeGrafter"/>
</dbReference>
<dbReference type="InterPro" id="IPR009057">
    <property type="entry name" value="Homeodomain-like_sf"/>
</dbReference>
<dbReference type="AlphaFoldDB" id="A0A545T8J2"/>
<sequence length="348" mass="39122">MADRHTNSLMGAVIYPMESKLTSLLRSNQQELDDCHTPPLAQYDFGSFTDRLRFLYNLLANPLESSTAQYQAYLDSGCRMFGAQHGFVSKVQESSRHRLLAVTRNSEQFSTDQELDLAGSFCDEIVQQEKTICAPKVGADRVQSPFVAYNGLGATSYIGTPIKVGQQLFGVLCFISTTPRQGEFSPNDIETIELMAEGVARMIEIQSAQAKERVNEAAGFAVAGVKSLDEYIQQARLPEVYGVPGRVVEVLQRRIGKAPLAIDYIAEELNLSKRTLQRRLQQQHISFAQLRDQVRFHFSIGYLIEQNLSIDSISASLDFSDRTSFTNAFKRWTNLSPSTFRKLFRDYA</sequence>
<name>A0A545T8J2_9GAMM</name>
<dbReference type="SMART" id="SM00065">
    <property type="entry name" value="GAF"/>
    <property type="match status" value="1"/>
</dbReference>
<evidence type="ECO:0000259" key="4">
    <source>
        <dbReference type="PROSITE" id="PS01124"/>
    </source>
</evidence>
<evidence type="ECO:0000256" key="3">
    <source>
        <dbReference type="ARBA" id="ARBA00023163"/>
    </source>
</evidence>
<keyword evidence="1" id="KW-0805">Transcription regulation</keyword>
<dbReference type="GO" id="GO:0000976">
    <property type="term" value="F:transcription cis-regulatory region binding"/>
    <property type="evidence" value="ECO:0007669"/>
    <property type="project" value="TreeGrafter"/>
</dbReference>